<protein>
    <submittedName>
        <fullName evidence="1">Uncharacterized protein</fullName>
    </submittedName>
</protein>
<dbReference type="RefSeq" id="WP_143342981.1">
    <property type="nucleotide sequence ID" value="NZ_JAGIOO010000001.1"/>
</dbReference>
<dbReference type="Proteomes" id="UP001519363">
    <property type="component" value="Unassembled WGS sequence"/>
</dbReference>
<evidence type="ECO:0000313" key="2">
    <source>
        <dbReference type="Proteomes" id="UP001519363"/>
    </source>
</evidence>
<reference evidence="1 2" key="1">
    <citation type="submission" date="2021-03" db="EMBL/GenBank/DDBJ databases">
        <title>Sequencing the genomes of 1000 actinobacteria strains.</title>
        <authorList>
            <person name="Klenk H.-P."/>
        </authorList>
    </citation>
    <scope>NUCLEOTIDE SEQUENCE [LARGE SCALE GENOMIC DNA]</scope>
    <source>
        <strain evidence="1 2">DSM 44580</strain>
    </source>
</reference>
<keyword evidence="2" id="KW-1185">Reference proteome</keyword>
<evidence type="ECO:0000313" key="1">
    <source>
        <dbReference type="EMBL" id="MBP2477731.1"/>
    </source>
</evidence>
<gene>
    <name evidence="1" type="ORF">JOF53_006603</name>
</gene>
<proteinExistence type="predicted"/>
<name>A0ABS5AME7_9PSEU</name>
<accession>A0ABS5AME7</accession>
<comment type="caution">
    <text evidence="1">The sequence shown here is derived from an EMBL/GenBank/DDBJ whole genome shotgun (WGS) entry which is preliminary data.</text>
</comment>
<dbReference type="EMBL" id="JAGIOO010000001">
    <property type="protein sequence ID" value="MBP2477731.1"/>
    <property type="molecule type" value="Genomic_DNA"/>
</dbReference>
<sequence>MDPLSLSALAGAAVAPVFTFLFGRLASLLDNRASRTGKNAPAQETEQIETPAVVHGVLKPLQVNDEQLQQRLGELEVLAGSLGVYDRNPDRLQVEDVKLLENMGRLRDHLECIYGQRITFVGEQRPTSGSRVDQSIDVVEGDMTGIEGKNVRSAHITQKARHVPAGGKVIGIKADDVR</sequence>
<organism evidence="1 2">
    <name type="scientific">Crossiella equi</name>
    <dbReference type="NCBI Taxonomy" id="130796"/>
    <lineage>
        <taxon>Bacteria</taxon>
        <taxon>Bacillati</taxon>
        <taxon>Actinomycetota</taxon>
        <taxon>Actinomycetes</taxon>
        <taxon>Pseudonocardiales</taxon>
        <taxon>Pseudonocardiaceae</taxon>
        <taxon>Crossiella</taxon>
    </lineage>
</organism>